<proteinExistence type="predicted"/>
<name>A0A165XL39_DAUCS</name>
<protein>
    <submittedName>
        <fullName evidence="3">Uncharacterized protein</fullName>
    </submittedName>
</protein>
<organism evidence="3">
    <name type="scientific">Daucus carota subsp. sativus</name>
    <name type="common">Carrot</name>
    <dbReference type="NCBI Taxonomy" id="79200"/>
    <lineage>
        <taxon>Eukaryota</taxon>
        <taxon>Viridiplantae</taxon>
        <taxon>Streptophyta</taxon>
        <taxon>Embryophyta</taxon>
        <taxon>Tracheophyta</taxon>
        <taxon>Spermatophyta</taxon>
        <taxon>Magnoliopsida</taxon>
        <taxon>eudicotyledons</taxon>
        <taxon>Gunneridae</taxon>
        <taxon>Pentapetalae</taxon>
        <taxon>asterids</taxon>
        <taxon>campanulids</taxon>
        <taxon>Apiales</taxon>
        <taxon>Apiaceae</taxon>
        <taxon>Apioideae</taxon>
        <taxon>Scandiceae</taxon>
        <taxon>Daucinae</taxon>
        <taxon>Daucus</taxon>
        <taxon>Daucus sect. Daucus</taxon>
    </lineage>
</organism>
<feature type="compositionally biased region" description="Basic and acidic residues" evidence="2">
    <location>
        <begin position="135"/>
        <end position="144"/>
    </location>
</feature>
<gene>
    <name evidence="3" type="ORF">DCAR_014364</name>
    <name evidence="4" type="ORF">DCAR_0416567</name>
</gene>
<feature type="region of interest" description="Disordered" evidence="2">
    <location>
        <begin position="132"/>
        <end position="169"/>
    </location>
</feature>
<evidence type="ECO:0000256" key="1">
    <source>
        <dbReference type="SAM" id="Coils"/>
    </source>
</evidence>
<dbReference type="Proteomes" id="UP000077755">
    <property type="component" value="Chromosome 4"/>
</dbReference>
<keyword evidence="5" id="KW-1185">Reference proteome</keyword>
<reference evidence="3" key="1">
    <citation type="journal article" date="2016" name="Nat. Genet.">
        <title>A high-quality carrot genome assembly provides new insights into carotenoid accumulation and asterid genome evolution.</title>
        <authorList>
            <person name="Iorizzo M."/>
            <person name="Ellison S."/>
            <person name="Senalik D."/>
            <person name="Zeng P."/>
            <person name="Satapoomin P."/>
            <person name="Huang J."/>
            <person name="Bowman M."/>
            <person name="Iovene M."/>
            <person name="Sanseverino W."/>
            <person name="Cavagnaro P."/>
            <person name="Yildiz M."/>
            <person name="Macko-Podgorni A."/>
            <person name="Moranska E."/>
            <person name="Grzebelus E."/>
            <person name="Grzebelus D."/>
            <person name="Ashrafi H."/>
            <person name="Zheng Z."/>
            <person name="Cheng S."/>
            <person name="Spooner D."/>
            <person name="Van Deynze A."/>
            <person name="Simon P."/>
        </authorList>
    </citation>
    <scope>NUCLEOTIDE SEQUENCE [LARGE SCALE GENOMIC DNA]</scope>
    <source>
        <tissue evidence="3">Leaf</tissue>
    </source>
</reference>
<evidence type="ECO:0000256" key="2">
    <source>
        <dbReference type="SAM" id="MobiDB-lite"/>
    </source>
</evidence>
<keyword evidence="1" id="KW-0175">Coiled coil</keyword>
<feature type="region of interest" description="Disordered" evidence="2">
    <location>
        <begin position="216"/>
        <end position="265"/>
    </location>
</feature>
<evidence type="ECO:0000313" key="4">
    <source>
        <dbReference type="EMBL" id="WOG97227.1"/>
    </source>
</evidence>
<evidence type="ECO:0000313" key="3">
    <source>
        <dbReference type="EMBL" id="KZM98274.1"/>
    </source>
</evidence>
<dbReference type="AlphaFoldDB" id="A0A165XL39"/>
<feature type="compositionally biased region" description="Gly residues" evidence="2">
    <location>
        <begin position="232"/>
        <end position="242"/>
    </location>
</feature>
<dbReference type="EMBL" id="LNRQ01000004">
    <property type="protein sequence ID" value="KZM98274.1"/>
    <property type="molecule type" value="Genomic_DNA"/>
</dbReference>
<sequence length="543" mass="61072">MIMVFFGSEVWDVEPEARSPPEFAGVIWLAAGMPEFPALTVKAGEWLSILRRRIWAKIIPLPKSDSPATLHQKFDATPQIPVTPDPKLLLHVTVSVRSSGKLIMKDLPDFDLDWSYWDSDYATYFKTKYGCSRVSSRDDSDCRMNDGGSGSSDGECDVGGDGENGEEDEEGQMDIHLKMFLESIEADGVSYVLKRDGRPDLRFEGMDEDGDLVELSSNCGSEERGRGEGLDVRGGGGRGKGVLKGDDVGNSGNGKTERGGKEKKYRPVEKVDLTQVKRRGKKVDKQPIFDENESDTSAEEVDVRLEGTRASRKVEEIGKLKRKAKNVEEQKSFVENKRYRQNVNGNGKSKRRAENVEDVEREMDFMENERDSSALGNVKRCLSEKFKGKYVEPDYRRFFELCELEGADRLVLVAANGKRVVYGKDDSTSLSDSEVYVLDHAPDCIESTYAPTLNFNAHMEDGDLQCLGSCNPAENPLFRKAVIDILRKPFNNKELERLQYDVKQRKRITRHVDMRSGNTSFQQPKKGKSYLDHYAGTVNMGFI</sequence>
<dbReference type="PANTHER" id="PTHR34194">
    <property type="entry name" value="F14J8.16 PROTEIN"/>
    <property type="match status" value="1"/>
</dbReference>
<feature type="compositionally biased region" description="Basic and acidic residues" evidence="2">
    <location>
        <begin position="221"/>
        <end position="231"/>
    </location>
</feature>
<reference evidence="4" key="2">
    <citation type="submission" date="2022-03" db="EMBL/GenBank/DDBJ databases">
        <title>Draft title - Genomic analysis of global carrot germplasm unveils the trajectory of domestication and the origin of high carotenoid orange carrot.</title>
        <authorList>
            <person name="Iorizzo M."/>
            <person name="Ellison S."/>
            <person name="Senalik D."/>
            <person name="Macko-Podgorni A."/>
            <person name="Grzebelus D."/>
            <person name="Bostan H."/>
            <person name="Rolling W."/>
            <person name="Curaba J."/>
            <person name="Simon P."/>
        </authorList>
    </citation>
    <scope>NUCLEOTIDE SEQUENCE</scope>
    <source>
        <tissue evidence="4">Leaf</tissue>
    </source>
</reference>
<evidence type="ECO:0000313" key="5">
    <source>
        <dbReference type="Proteomes" id="UP000077755"/>
    </source>
</evidence>
<dbReference type="PANTHER" id="PTHR34194:SF2">
    <property type="entry name" value="F14J8.16 PROTEIN"/>
    <property type="match status" value="1"/>
</dbReference>
<feature type="coiled-coil region" evidence="1">
    <location>
        <begin position="310"/>
        <end position="369"/>
    </location>
</feature>
<dbReference type="EMBL" id="CP093346">
    <property type="protein sequence ID" value="WOG97227.1"/>
    <property type="molecule type" value="Genomic_DNA"/>
</dbReference>
<feature type="compositionally biased region" description="Acidic residues" evidence="2">
    <location>
        <begin position="154"/>
        <end position="169"/>
    </location>
</feature>
<accession>A0A165XL39</accession>
<feature type="compositionally biased region" description="Basic and acidic residues" evidence="2">
    <location>
        <begin position="255"/>
        <end position="265"/>
    </location>
</feature>
<dbReference type="Gramene" id="KZM98274">
    <property type="protein sequence ID" value="KZM98274"/>
    <property type="gene ID" value="DCAR_014364"/>
</dbReference>